<dbReference type="AlphaFoldDB" id="A0A3M0JTW1"/>
<dbReference type="OrthoDB" id="9276145at2759"/>
<evidence type="ECO:0000313" key="2">
    <source>
        <dbReference type="Proteomes" id="UP000269221"/>
    </source>
</evidence>
<protein>
    <submittedName>
        <fullName evidence="1">Uncharacterized protein</fullName>
    </submittedName>
</protein>
<comment type="caution">
    <text evidence="1">The sequence shown here is derived from an EMBL/GenBank/DDBJ whole genome shotgun (WGS) entry which is preliminary data.</text>
</comment>
<name>A0A3M0JTW1_HIRRU</name>
<dbReference type="Proteomes" id="UP000269221">
    <property type="component" value="Unassembled WGS sequence"/>
</dbReference>
<sequence length="128" mass="14906">MTRNGWSETEKAVKLIRGIKDLPCEDTLRKLWLLRLEKRRLYGDLIATMQYPKGPTGTLEQLFCRNSIDRTRSNGYKLKQGKFYLYIRKKFFTVRLVRHWKMLPREAVDAPALGVFIPGMDGALSSLI</sequence>
<gene>
    <name evidence="1" type="ORF">DUI87_18928</name>
</gene>
<accession>A0A3M0JTW1</accession>
<evidence type="ECO:0000313" key="1">
    <source>
        <dbReference type="EMBL" id="RMC04483.1"/>
    </source>
</evidence>
<keyword evidence="2" id="KW-1185">Reference proteome</keyword>
<organism evidence="1 2">
    <name type="scientific">Hirundo rustica rustica</name>
    <dbReference type="NCBI Taxonomy" id="333673"/>
    <lineage>
        <taxon>Eukaryota</taxon>
        <taxon>Metazoa</taxon>
        <taxon>Chordata</taxon>
        <taxon>Craniata</taxon>
        <taxon>Vertebrata</taxon>
        <taxon>Euteleostomi</taxon>
        <taxon>Archelosauria</taxon>
        <taxon>Archosauria</taxon>
        <taxon>Dinosauria</taxon>
        <taxon>Saurischia</taxon>
        <taxon>Theropoda</taxon>
        <taxon>Coelurosauria</taxon>
        <taxon>Aves</taxon>
        <taxon>Neognathae</taxon>
        <taxon>Neoaves</taxon>
        <taxon>Telluraves</taxon>
        <taxon>Australaves</taxon>
        <taxon>Passeriformes</taxon>
        <taxon>Sylvioidea</taxon>
        <taxon>Hirundinidae</taxon>
        <taxon>Hirundo</taxon>
    </lineage>
</organism>
<dbReference type="STRING" id="333673.A0A3M0JTW1"/>
<proteinExistence type="predicted"/>
<reference evidence="1 2" key="1">
    <citation type="submission" date="2018-07" db="EMBL/GenBank/DDBJ databases">
        <title>A high quality draft genome assembly of the barn swallow (H. rustica rustica).</title>
        <authorList>
            <person name="Formenti G."/>
            <person name="Chiara M."/>
            <person name="Poveda L."/>
            <person name="Francoijs K.-J."/>
            <person name="Bonisoli-Alquati A."/>
            <person name="Canova L."/>
            <person name="Gianfranceschi L."/>
            <person name="Horner D.S."/>
            <person name="Saino N."/>
        </authorList>
    </citation>
    <scope>NUCLEOTIDE SEQUENCE [LARGE SCALE GENOMIC DNA]</scope>
    <source>
        <strain evidence="1">Chelidonia</strain>
        <tissue evidence="1">Blood</tissue>
    </source>
</reference>
<dbReference type="EMBL" id="QRBI01000125">
    <property type="protein sequence ID" value="RMC04483.1"/>
    <property type="molecule type" value="Genomic_DNA"/>
</dbReference>